<dbReference type="RefSeq" id="WP_255025214.1">
    <property type="nucleotide sequence ID" value="NZ_JANDHW010000001.1"/>
</dbReference>
<dbReference type="PANTHER" id="PTHR43611:SF3">
    <property type="entry name" value="FLAVIN MONONUCLEOTIDE HYDROLASE 1, CHLOROPLATIC"/>
    <property type="match status" value="1"/>
</dbReference>
<keyword evidence="2" id="KW-1185">Reference proteome</keyword>
<protein>
    <submittedName>
        <fullName evidence="1">HAD family phosphatase</fullName>
    </submittedName>
</protein>
<dbReference type="EMBL" id="JANDHW010000001">
    <property type="protein sequence ID" value="MCP9610676.1"/>
    <property type="molecule type" value="Genomic_DNA"/>
</dbReference>
<dbReference type="InterPro" id="IPR036412">
    <property type="entry name" value="HAD-like_sf"/>
</dbReference>
<dbReference type="PANTHER" id="PTHR43611">
    <property type="entry name" value="ALPHA-D-GLUCOSE 1-PHOSPHATE PHOSPHATASE"/>
    <property type="match status" value="1"/>
</dbReference>
<comment type="caution">
    <text evidence="1">The sequence shown here is derived from an EMBL/GenBank/DDBJ whole genome shotgun (WGS) entry which is preliminary data.</text>
</comment>
<evidence type="ECO:0000313" key="2">
    <source>
        <dbReference type="Proteomes" id="UP001205603"/>
    </source>
</evidence>
<dbReference type="CDD" id="cd02603">
    <property type="entry name" value="HAD_sEH-N_like"/>
    <property type="match status" value="1"/>
</dbReference>
<dbReference type="InterPro" id="IPR006439">
    <property type="entry name" value="HAD-SF_hydro_IA"/>
</dbReference>
<dbReference type="SFLD" id="SFLDS00003">
    <property type="entry name" value="Haloacid_Dehalogenase"/>
    <property type="match status" value="1"/>
</dbReference>
<proteinExistence type="predicted"/>
<dbReference type="Gene3D" id="3.40.50.1000">
    <property type="entry name" value="HAD superfamily/HAD-like"/>
    <property type="match status" value="1"/>
</dbReference>
<name>A0ABT1MFM3_9BACT</name>
<dbReference type="Proteomes" id="UP001205603">
    <property type="component" value="Unassembled WGS sequence"/>
</dbReference>
<reference evidence="1 2" key="1">
    <citation type="submission" date="2022-07" db="EMBL/GenBank/DDBJ databases">
        <title>Fecal culturing of patients with breast cancer.</title>
        <authorList>
            <person name="Teng N.M.Y."/>
            <person name="Kiu R."/>
            <person name="Evans R."/>
            <person name="Baker D.J."/>
            <person name="Zenner C."/>
            <person name="Robinson S.D."/>
            <person name="Hall L.J."/>
        </authorList>
    </citation>
    <scope>NUCLEOTIDE SEQUENCE [LARGE SCALE GENOMIC DNA]</scope>
    <source>
        <strain evidence="1 2">LH1063</strain>
    </source>
</reference>
<sequence length="210" mass="24181">MGEIKNIVFDLGGVLLSLDRDKAVKRFEEIGMADAEQMIDPYHQKGIFLDLEEGRLTRKGFYEKVKEHIGKDISAEAIDYAWMGFIVDVEEYKLSYLLELRKKYRVYLISNTNPIIMGWARTSGFTSWGQPIGDFFDRMYTSYEVGACKPSAVIFDYMIKDSGLNPEETLFVDDGIRNIEKGKELGFVTYCPLNGEDWRPVLDKLLKKDL</sequence>
<dbReference type="InterPro" id="IPR023198">
    <property type="entry name" value="PGP-like_dom2"/>
</dbReference>
<dbReference type="SUPFAM" id="SSF56784">
    <property type="entry name" value="HAD-like"/>
    <property type="match status" value="1"/>
</dbReference>
<dbReference type="SFLD" id="SFLDG01129">
    <property type="entry name" value="C1.5:_HAD__Beta-PGM__Phosphata"/>
    <property type="match status" value="1"/>
</dbReference>
<gene>
    <name evidence="1" type="ORF">NMU02_01025</name>
</gene>
<dbReference type="Gene3D" id="1.10.150.240">
    <property type="entry name" value="Putative phosphatase, domain 2"/>
    <property type="match status" value="1"/>
</dbReference>
<accession>A0ABT1MFM3</accession>
<dbReference type="PRINTS" id="PR00413">
    <property type="entry name" value="HADHALOGNASE"/>
</dbReference>
<dbReference type="Pfam" id="PF00702">
    <property type="entry name" value="Hydrolase"/>
    <property type="match status" value="1"/>
</dbReference>
<dbReference type="NCBIfam" id="TIGR01509">
    <property type="entry name" value="HAD-SF-IA-v3"/>
    <property type="match status" value="1"/>
</dbReference>
<dbReference type="InterPro" id="IPR023214">
    <property type="entry name" value="HAD_sf"/>
</dbReference>
<evidence type="ECO:0000313" key="1">
    <source>
        <dbReference type="EMBL" id="MCP9610676.1"/>
    </source>
</evidence>
<organism evidence="1 2">
    <name type="scientific">Coprobacter tertius</name>
    <dbReference type="NCBI Taxonomy" id="2944915"/>
    <lineage>
        <taxon>Bacteria</taxon>
        <taxon>Pseudomonadati</taxon>
        <taxon>Bacteroidota</taxon>
        <taxon>Bacteroidia</taxon>
        <taxon>Bacteroidales</taxon>
        <taxon>Barnesiellaceae</taxon>
        <taxon>Coprobacter</taxon>
    </lineage>
</organism>